<dbReference type="PANTHER" id="PTHR24359:SF1">
    <property type="entry name" value="INHIBITOR OF NUCLEAR FACTOR KAPPA-B KINASE EPSILON SUBUNIT HOMOLOG 1-RELATED"/>
    <property type="match status" value="1"/>
</dbReference>
<dbReference type="Pfam" id="PF00069">
    <property type="entry name" value="Pkinase"/>
    <property type="match status" value="1"/>
</dbReference>
<feature type="compositionally biased region" description="Low complexity" evidence="1">
    <location>
        <begin position="1286"/>
        <end position="1295"/>
    </location>
</feature>
<feature type="compositionally biased region" description="Low complexity" evidence="1">
    <location>
        <begin position="890"/>
        <end position="903"/>
    </location>
</feature>
<dbReference type="RefSeq" id="XP_014559846.1">
    <property type="nucleotide sequence ID" value="XM_014704360.1"/>
</dbReference>
<feature type="region of interest" description="Disordered" evidence="1">
    <location>
        <begin position="942"/>
        <end position="968"/>
    </location>
</feature>
<sequence>MLSIHWHGLQSVMNRQASHLRHQSSAITNCSSHPIITSLSQRICLAGTAPTPRLAYTEHMFTSGALAATPAPAFVGYFVTLLPVVSLLETTSECRPYLKNINVVNVVNVSRMNSNTSCNHCQRKIVHVYALERWWNERDPENPDQTRGHRFLDETPPAPYRTFQVRYQNVFTGEQSCRRVLSLLLEQGYPHLIDRFYRADINDRYLMRSEDDHRLRESLLEVHSRKEVDCIIQDFHRAKWAYCPLYLTLDMDVNLHGTKVIIPFCNKIKLSDKGGTASIYWVAVQKDLVTDTALTDALQKSLYWDDEFGECYQMVLKSYCGNKKRDFELEKEAFSGLDSKKGVPILQCLGSYTHDYGEGKDMGKTYNLLLEYGDHDLYQAWADETNVPPVRAQEILRTWDSLFEIAKAIRHIHNLEVPRGGKSEPRRFHGWHADIKPDNILSIRKKLKLADFGFSSFAPVIEGHDGSVPTELIRGFTDTYGAPEVFRMRNPDGTSSGVSQSIDTWSFGCVLSVAATWIVLGFQGIRQYEQLRQLAPANCQNGEIYDRFHDGFNVLPEIRKWHDYLRGHLRPSDTTTELVLALIEDELLQADLKKRPDSEELCKKLQEIHTSAEKGISCLKGHSKETDAVVLKALSEIEDKARIQRGSEMKSKSFLQVLIPASASQINPRQWASMQIRKEDIIKSKPLSQTPYRKDILRQELGARSSSLSENKEHMLDVHNGAVTESPGDDADLYEIPFTGRSKKPRNSDLQGIDRQKSGTQSNKTDSEPDSPIATPSTPTSTQRRNKIHEQNTFVLDVTAPTTEPFRAHGNLNSRQSDRVMEETCETASKGLSSSTGKLASTVSPLPQINTHMAPQFPSYILQLKAPRNTEHLELSPLEQHSQTYGNMQSTVPRPTTSSTTNSAYADKQVYEPTSTSTLRANDVRSFGATYPLNFFTSHTTNEHTRARYPSEHSDRNHAARSPRTTMSHETVDFVREPPTSVLNLPYSICVRRRRLENEKQRGFAKIASKMGKETRKPDPTLKDMLKDRRELIFVIDNGWTMFDHWPILTFVVETLAMNAAGIDKTGIDLRFTVEGSRHNVNDIVGDYGRRMLKERLRAAWPEPKPKPSATTDMTAILENIYKEWHRNRRPATTLYVFTDGKWFTESLTTVHLVAQNPNSPHEIIRNPPPLHRAIMAFAEHDRSSTGNRHFSIQFIRFGDDPTDKEHLRWLDDHLCESHRLRDIIDHCSWRAPVDMIFKGSIEAYFGEKEFDEPPIMYEYKVLVEKFDRFNRGEEYQESVEDATRSSFSFGSSSPTQPPSYISSSGSAPKYTKPRLGLAETPRSQTKRFSMLS</sequence>
<accession>W7EI13</accession>
<protein>
    <recommendedName>
        <fullName evidence="2">Protein kinase domain-containing protein</fullName>
    </recommendedName>
</protein>
<dbReference type="Proteomes" id="UP000054337">
    <property type="component" value="Unassembled WGS sequence"/>
</dbReference>
<feature type="compositionally biased region" description="Polar residues" evidence="1">
    <location>
        <begin position="1322"/>
        <end position="1333"/>
    </location>
</feature>
<dbReference type="GO" id="GO:0005524">
    <property type="term" value="F:ATP binding"/>
    <property type="evidence" value="ECO:0007669"/>
    <property type="project" value="InterPro"/>
</dbReference>
<feature type="region of interest" description="Disordered" evidence="1">
    <location>
        <begin position="721"/>
        <end position="824"/>
    </location>
</feature>
<proteinExistence type="predicted"/>
<dbReference type="GeneID" id="26251292"/>
<feature type="region of interest" description="Disordered" evidence="1">
    <location>
        <begin position="1282"/>
        <end position="1333"/>
    </location>
</feature>
<dbReference type="HOGENOM" id="CLU_005931_0_1_1"/>
<feature type="compositionally biased region" description="Polar residues" evidence="1">
    <location>
        <begin position="879"/>
        <end position="889"/>
    </location>
</feature>
<dbReference type="EMBL" id="KI968706">
    <property type="protein sequence ID" value="EUN30328.1"/>
    <property type="molecule type" value="Genomic_DNA"/>
</dbReference>
<organism evidence="3 4">
    <name type="scientific">Bipolaris victoriae (strain FI3)</name>
    <name type="common">Victoria blight of oats agent</name>
    <name type="synonym">Cochliobolus victoriae</name>
    <dbReference type="NCBI Taxonomy" id="930091"/>
    <lineage>
        <taxon>Eukaryota</taxon>
        <taxon>Fungi</taxon>
        <taxon>Dikarya</taxon>
        <taxon>Ascomycota</taxon>
        <taxon>Pezizomycotina</taxon>
        <taxon>Dothideomycetes</taxon>
        <taxon>Pleosporomycetidae</taxon>
        <taxon>Pleosporales</taxon>
        <taxon>Pleosporineae</taxon>
        <taxon>Pleosporaceae</taxon>
        <taxon>Bipolaris</taxon>
    </lineage>
</organism>
<dbReference type="SMART" id="SM00220">
    <property type="entry name" value="S_TKc"/>
    <property type="match status" value="1"/>
</dbReference>
<evidence type="ECO:0000313" key="3">
    <source>
        <dbReference type="EMBL" id="EUN30328.1"/>
    </source>
</evidence>
<dbReference type="PANTHER" id="PTHR24359">
    <property type="entry name" value="SERINE/THREONINE-PROTEIN KINASE SBK1"/>
    <property type="match status" value="1"/>
</dbReference>
<evidence type="ECO:0000259" key="2">
    <source>
        <dbReference type="PROSITE" id="PS50011"/>
    </source>
</evidence>
<evidence type="ECO:0000256" key="1">
    <source>
        <dbReference type="SAM" id="MobiDB-lite"/>
    </source>
</evidence>
<gene>
    <name evidence="3" type="ORF">COCVIDRAFT_13248</name>
</gene>
<dbReference type="PROSITE" id="PS50011">
    <property type="entry name" value="PROTEIN_KINASE_DOM"/>
    <property type="match status" value="1"/>
</dbReference>
<dbReference type="SUPFAM" id="SSF56112">
    <property type="entry name" value="Protein kinase-like (PK-like)"/>
    <property type="match status" value="1"/>
</dbReference>
<feature type="compositionally biased region" description="Basic and acidic residues" evidence="1">
    <location>
        <begin position="942"/>
        <end position="958"/>
    </location>
</feature>
<evidence type="ECO:0000313" key="4">
    <source>
        <dbReference type="Proteomes" id="UP000054337"/>
    </source>
</evidence>
<feature type="region of interest" description="Disordered" evidence="1">
    <location>
        <begin position="879"/>
        <end position="908"/>
    </location>
</feature>
<dbReference type="OrthoDB" id="9992527at2759"/>
<dbReference type="InterPro" id="IPR011009">
    <property type="entry name" value="Kinase-like_dom_sf"/>
</dbReference>
<keyword evidence="4" id="KW-1185">Reference proteome</keyword>
<name>W7EI13_BIPV3</name>
<dbReference type="GO" id="GO:0004674">
    <property type="term" value="F:protein serine/threonine kinase activity"/>
    <property type="evidence" value="ECO:0007669"/>
    <property type="project" value="TreeGrafter"/>
</dbReference>
<feature type="domain" description="Protein kinase" evidence="2">
    <location>
        <begin position="265"/>
        <end position="612"/>
    </location>
</feature>
<feature type="compositionally biased region" description="Low complexity" evidence="1">
    <location>
        <begin position="770"/>
        <end position="782"/>
    </location>
</feature>
<reference evidence="3 4" key="1">
    <citation type="journal article" date="2013" name="PLoS Genet.">
        <title>Comparative genome structure, secondary metabolite, and effector coding capacity across Cochliobolus pathogens.</title>
        <authorList>
            <person name="Condon B.J."/>
            <person name="Leng Y."/>
            <person name="Wu D."/>
            <person name="Bushley K.E."/>
            <person name="Ohm R.A."/>
            <person name="Otillar R."/>
            <person name="Martin J."/>
            <person name="Schackwitz W."/>
            <person name="Grimwood J."/>
            <person name="MohdZainudin N."/>
            <person name="Xue C."/>
            <person name="Wang R."/>
            <person name="Manning V.A."/>
            <person name="Dhillon B."/>
            <person name="Tu Z.J."/>
            <person name="Steffenson B.J."/>
            <person name="Salamov A."/>
            <person name="Sun H."/>
            <person name="Lowry S."/>
            <person name="LaButti K."/>
            <person name="Han J."/>
            <person name="Copeland A."/>
            <person name="Lindquist E."/>
            <person name="Barry K."/>
            <person name="Schmutz J."/>
            <person name="Baker S.E."/>
            <person name="Ciuffetti L.M."/>
            <person name="Grigoriev I.V."/>
            <person name="Zhong S."/>
            <person name="Turgeon B.G."/>
        </authorList>
    </citation>
    <scope>NUCLEOTIDE SEQUENCE [LARGE SCALE GENOMIC DNA]</scope>
    <source>
        <strain evidence="3 4">FI3</strain>
    </source>
</reference>
<dbReference type="Gene3D" id="1.10.510.10">
    <property type="entry name" value="Transferase(Phosphotransferase) domain 1"/>
    <property type="match status" value="1"/>
</dbReference>
<dbReference type="InterPro" id="IPR000719">
    <property type="entry name" value="Prot_kinase_dom"/>
</dbReference>